<dbReference type="NCBIfam" id="TIGR00418">
    <property type="entry name" value="thrS"/>
    <property type="match status" value="1"/>
</dbReference>
<dbReference type="FunFam" id="3.30.54.20:FF:000002">
    <property type="entry name" value="Threonine--tRNA ligase"/>
    <property type="match status" value="1"/>
</dbReference>
<evidence type="ECO:0000259" key="14">
    <source>
        <dbReference type="PROSITE" id="PS50862"/>
    </source>
</evidence>
<dbReference type="AlphaFoldDB" id="A0A2S7U799"/>
<feature type="binding site" evidence="13">
    <location>
        <position position="271"/>
    </location>
    <ligand>
        <name>Zn(2+)</name>
        <dbReference type="ChEBI" id="CHEBI:29105"/>
        <note>catalytic</note>
    </ligand>
</feature>
<comment type="subunit">
    <text evidence="13">Homodimer.</text>
</comment>
<accession>A0A2S7U799</accession>
<reference evidence="15 16" key="1">
    <citation type="submission" date="2016-12" db="EMBL/GenBank/DDBJ databases">
        <title>Study of bacterial adaptation to deep sea.</title>
        <authorList>
            <person name="Song J."/>
            <person name="Yoshizawa S."/>
            <person name="Kogure K."/>
        </authorList>
    </citation>
    <scope>NUCLEOTIDE SEQUENCE [LARGE SCALE GENOMIC DNA]</scope>
    <source>
        <strain evidence="15 16">SAORIC-165</strain>
    </source>
</reference>
<evidence type="ECO:0000256" key="4">
    <source>
        <dbReference type="ARBA" id="ARBA00022598"/>
    </source>
</evidence>
<dbReference type="FunFam" id="3.30.930.10:FF:000002">
    <property type="entry name" value="Threonine--tRNA ligase"/>
    <property type="match status" value="1"/>
</dbReference>
<dbReference type="InterPro" id="IPR012947">
    <property type="entry name" value="tRNA_SAD"/>
</dbReference>
<sequence length="576" mass="65398">MTSLEELRHSTAHILAAAVLRLYPNTRLDIGPPTTNGFYYDFDNEHRFSSEDFASIEREMQNIISENQSFVRKEVSREEARTLFRDQGQPFKLGRLDDIPDGESISIYTNGNFSDLCAGSHVESTGKVAAFKLTSVSGSYHRGDHTQPMLQRIYGTAFPSQEELDKYIERMEQAAQRDHRKIGQQLKLFSLDSKVGSGLPLLLPKGAVIRQQLEKLINDKLFDYGYETLYSPHIGNIDLFKTSGHYPYYAESMYEPITIDDREFLLKPMNCPMHIQAYNAEPRSYRDLPQRYAEFGTVYRMEQSGELNGLTRVRGFTQDDGHVFCTRGQLKQEFTSCLQLVQEVMAIFGLKTECRISLRDPDNTSKYIGADELWQPAEFCIQEVVDELGLAHSVGLGEAAFYGPKLDFMALDALGRSWQIGTIQVDFSLPERFELEYVGSDNKAHRPVMIHRAVFGSIERFMGLLIEHFGGDFPTWLAPEQLRIIPISDTQIPEADALLARCKALRIRASVDSQKDKMGAKIRRARLDKTPLMAIIGKREAAASQLAIRSRKKGDEGAVDIDVFLERLKQESHYST</sequence>
<dbReference type="Gene3D" id="3.40.50.800">
    <property type="entry name" value="Anticodon-binding domain"/>
    <property type="match status" value="1"/>
</dbReference>
<dbReference type="InterPro" id="IPR004154">
    <property type="entry name" value="Anticodon-bd"/>
</dbReference>
<dbReference type="GO" id="GO:0006435">
    <property type="term" value="P:threonyl-tRNA aminoacylation"/>
    <property type="evidence" value="ECO:0007669"/>
    <property type="project" value="UniProtKB-UniRule"/>
</dbReference>
<keyword evidence="10 13" id="KW-0648">Protein biosynthesis</keyword>
<dbReference type="FunFam" id="3.30.980.10:FF:000005">
    <property type="entry name" value="Threonyl-tRNA synthetase, mitochondrial"/>
    <property type="match status" value="1"/>
</dbReference>
<evidence type="ECO:0000256" key="2">
    <source>
        <dbReference type="ARBA" id="ARBA00022490"/>
    </source>
</evidence>
<dbReference type="InterPro" id="IPR045864">
    <property type="entry name" value="aa-tRNA-synth_II/BPL/LPL"/>
</dbReference>
<dbReference type="InterPro" id="IPR006195">
    <property type="entry name" value="aa-tRNA-synth_II"/>
</dbReference>
<dbReference type="HAMAP" id="MF_00184">
    <property type="entry name" value="Thr_tRNA_synth"/>
    <property type="match status" value="1"/>
</dbReference>
<dbReference type="PANTHER" id="PTHR11451">
    <property type="entry name" value="THREONINE-TRNA LIGASE"/>
    <property type="match status" value="1"/>
</dbReference>
<dbReference type="Pfam" id="PF03129">
    <property type="entry name" value="HGTP_anticodon"/>
    <property type="match status" value="1"/>
</dbReference>
<evidence type="ECO:0000256" key="7">
    <source>
        <dbReference type="ARBA" id="ARBA00022833"/>
    </source>
</evidence>
<evidence type="ECO:0000313" key="15">
    <source>
        <dbReference type="EMBL" id="PQJ30254.1"/>
    </source>
</evidence>
<evidence type="ECO:0000256" key="13">
    <source>
        <dbReference type="HAMAP-Rule" id="MF_00184"/>
    </source>
</evidence>
<comment type="caution">
    <text evidence="15">The sequence shown here is derived from an EMBL/GenBank/DDBJ whole genome shotgun (WGS) entry which is preliminary data.</text>
</comment>
<dbReference type="InterPro" id="IPR002320">
    <property type="entry name" value="Thr-tRNA-ligase_IIa"/>
</dbReference>
<dbReference type="PRINTS" id="PR01047">
    <property type="entry name" value="TRNASYNTHTHR"/>
</dbReference>
<dbReference type="EC" id="6.1.1.3" evidence="13"/>
<dbReference type="SMART" id="SM00863">
    <property type="entry name" value="tRNA_SAD"/>
    <property type="match status" value="1"/>
</dbReference>
<comment type="caution">
    <text evidence="13">Lacks conserved residue(s) required for the propagation of feature annotation.</text>
</comment>
<dbReference type="RefSeq" id="WP_105044768.1">
    <property type="nucleotide sequence ID" value="NZ_MQWA01000001.1"/>
</dbReference>
<dbReference type="Pfam" id="PF07973">
    <property type="entry name" value="tRNA_SAD"/>
    <property type="match status" value="1"/>
</dbReference>
<dbReference type="Pfam" id="PF00587">
    <property type="entry name" value="tRNA-synt_2b"/>
    <property type="match status" value="1"/>
</dbReference>
<organism evidence="15 16">
    <name type="scientific">Rubritalea profundi</name>
    <dbReference type="NCBI Taxonomy" id="1658618"/>
    <lineage>
        <taxon>Bacteria</taxon>
        <taxon>Pseudomonadati</taxon>
        <taxon>Verrucomicrobiota</taxon>
        <taxon>Verrucomicrobiia</taxon>
        <taxon>Verrucomicrobiales</taxon>
        <taxon>Rubritaleaceae</taxon>
        <taxon>Rubritalea</taxon>
    </lineage>
</organism>
<name>A0A2S7U799_9BACT</name>
<keyword evidence="2 13" id="KW-0963">Cytoplasm</keyword>
<feature type="binding site" evidence="13">
    <location>
        <position position="451"/>
    </location>
    <ligand>
        <name>Zn(2+)</name>
        <dbReference type="ChEBI" id="CHEBI:29105"/>
        <note>catalytic</note>
    </ligand>
</feature>
<dbReference type="GO" id="GO:0005737">
    <property type="term" value="C:cytoplasm"/>
    <property type="evidence" value="ECO:0007669"/>
    <property type="project" value="UniProtKB-SubCell"/>
</dbReference>
<keyword evidence="8 13" id="KW-0067">ATP-binding</keyword>
<evidence type="ECO:0000313" key="16">
    <source>
        <dbReference type="Proteomes" id="UP000239907"/>
    </source>
</evidence>
<dbReference type="Gene3D" id="3.30.980.10">
    <property type="entry name" value="Threonyl-trna Synthetase, Chain A, domain 2"/>
    <property type="match status" value="1"/>
</dbReference>
<evidence type="ECO:0000256" key="8">
    <source>
        <dbReference type="ARBA" id="ARBA00022840"/>
    </source>
</evidence>
<dbReference type="SUPFAM" id="SSF55681">
    <property type="entry name" value="Class II aaRS and biotin synthetases"/>
    <property type="match status" value="1"/>
</dbReference>
<dbReference type="OrthoDB" id="9802304at2"/>
<dbReference type="GO" id="GO:0004829">
    <property type="term" value="F:threonine-tRNA ligase activity"/>
    <property type="evidence" value="ECO:0007669"/>
    <property type="project" value="UniProtKB-UniRule"/>
</dbReference>
<dbReference type="GO" id="GO:0000049">
    <property type="term" value="F:tRNA binding"/>
    <property type="evidence" value="ECO:0007669"/>
    <property type="project" value="UniProtKB-KW"/>
</dbReference>
<feature type="domain" description="Aminoacyl-transfer RNA synthetases class-II family profile" evidence="14">
    <location>
        <begin position="178"/>
        <end position="474"/>
    </location>
</feature>
<evidence type="ECO:0000256" key="5">
    <source>
        <dbReference type="ARBA" id="ARBA00022723"/>
    </source>
</evidence>
<gene>
    <name evidence="13" type="primary">thrS</name>
    <name evidence="15" type="ORF">BSZ32_04500</name>
</gene>
<dbReference type="Gene3D" id="3.30.930.10">
    <property type="entry name" value="Bira Bifunctional Protein, Domain 2"/>
    <property type="match status" value="1"/>
</dbReference>
<keyword evidence="7 13" id="KW-0862">Zinc</keyword>
<dbReference type="InterPro" id="IPR036621">
    <property type="entry name" value="Anticodon-bd_dom_sf"/>
</dbReference>
<keyword evidence="6 13" id="KW-0547">Nucleotide-binding</keyword>
<keyword evidence="16" id="KW-1185">Reference proteome</keyword>
<evidence type="ECO:0000256" key="6">
    <source>
        <dbReference type="ARBA" id="ARBA00022741"/>
    </source>
</evidence>
<dbReference type="InterPro" id="IPR033728">
    <property type="entry name" value="ThrRS_core"/>
</dbReference>
<evidence type="ECO:0000256" key="10">
    <source>
        <dbReference type="ARBA" id="ARBA00022917"/>
    </source>
</evidence>
<dbReference type="CDD" id="cd00771">
    <property type="entry name" value="ThrRS_core"/>
    <property type="match status" value="1"/>
</dbReference>
<evidence type="ECO:0000256" key="9">
    <source>
        <dbReference type="ARBA" id="ARBA00022884"/>
    </source>
</evidence>
<comment type="similarity">
    <text evidence="1 13">Belongs to the class-II aminoacyl-tRNA synthetase family.</text>
</comment>
<dbReference type="GO" id="GO:0046872">
    <property type="term" value="F:metal ion binding"/>
    <property type="evidence" value="ECO:0007669"/>
    <property type="project" value="UniProtKB-KW"/>
</dbReference>
<dbReference type="PROSITE" id="PS50862">
    <property type="entry name" value="AA_TRNA_LIGASE_II"/>
    <property type="match status" value="1"/>
</dbReference>
<keyword evidence="11 13" id="KW-0030">Aminoacyl-tRNA synthetase</keyword>
<dbReference type="SUPFAM" id="SSF52954">
    <property type="entry name" value="Class II aaRS ABD-related"/>
    <property type="match status" value="1"/>
</dbReference>
<evidence type="ECO:0000256" key="11">
    <source>
        <dbReference type="ARBA" id="ARBA00023146"/>
    </source>
</evidence>
<dbReference type="PANTHER" id="PTHR11451:SF44">
    <property type="entry name" value="THREONINE--TRNA LIGASE, CHLOROPLASTIC_MITOCHONDRIAL 2"/>
    <property type="match status" value="1"/>
</dbReference>
<keyword evidence="9 13" id="KW-0694">RNA-binding</keyword>
<evidence type="ECO:0000256" key="1">
    <source>
        <dbReference type="ARBA" id="ARBA00008226"/>
    </source>
</evidence>
<dbReference type="SUPFAM" id="SSF55186">
    <property type="entry name" value="ThrRS/AlaRS common domain"/>
    <property type="match status" value="1"/>
</dbReference>
<keyword evidence="4 13" id="KW-0436">Ligase</keyword>
<comment type="subcellular location">
    <subcellularLocation>
        <location evidence="13">Cytoplasm</location>
    </subcellularLocation>
</comment>
<dbReference type="Gene3D" id="3.30.54.20">
    <property type="match status" value="1"/>
</dbReference>
<dbReference type="EMBL" id="MQWA01000001">
    <property type="protein sequence ID" value="PQJ30254.1"/>
    <property type="molecule type" value="Genomic_DNA"/>
</dbReference>
<comment type="catalytic activity">
    <reaction evidence="12 13">
        <text>tRNA(Thr) + L-threonine + ATP = L-threonyl-tRNA(Thr) + AMP + diphosphate + H(+)</text>
        <dbReference type="Rhea" id="RHEA:24624"/>
        <dbReference type="Rhea" id="RHEA-COMP:9670"/>
        <dbReference type="Rhea" id="RHEA-COMP:9704"/>
        <dbReference type="ChEBI" id="CHEBI:15378"/>
        <dbReference type="ChEBI" id="CHEBI:30616"/>
        <dbReference type="ChEBI" id="CHEBI:33019"/>
        <dbReference type="ChEBI" id="CHEBI:57926"/>
        <dbReference type="ChEBI" id="CHEBI:78442"/>
        <dbReference type="ChEBI" id="CHEBI:78534"/>
        <dbReference type="ChEBI" id="CHEBI:456215"/>
        <dbReference type="EC" id="6.1.1.3"/>
    </reaction>
</comment>
<dbReference type="InterPro" id="IPR018163">
    <property type="entry name" value="Thr/Ala-tRNA-synth_IIc_edit"/>
</dbReference>
<keyword evidence="3 13" id="KW-0820">tRNA-binding</keyword>
<dbReference type="GO" id="GO:0005524">
    <property type="term" value="F:ATP binding"/>
    <property type="evidence" value="ECO:0007669"/>
    <property type="project" value="UniProtKB-UniRule"/>
</dbReference>
<dbReference type="InterPro" id="IPR002314">
    <property type="entry name" value="aa-tRNA-synt_IIb"/>
</dbReference>
<evidence type="ECO:0000256" key="3">
    <source>
        <dbReference type="ARBA" id="ARBA00022555"/>
    </source>
</evidence>
<comment type="cofactor">
    <cofactor evidence="13">
        <name>Zn(2+)</name>
        <dbReference type="ChEBI" id="CHEBI:29105"/>
    </cofactor>
    <text evidence="13">Binds 1 zinc ion per subunit.</text>
</comment>
<dbReference type="CDD" id="cd00860">
    <property type="entry name" value="ThrRS_anticodon"/>
    <property type="match status" value="1"/>
</dbReference>
<dbReference type="FunFam" id="3.40.50.800:FF:000001">
    <property type="entry name" value="Threonine--tRNA ligase"/>
    <property type="match status" value="1"/>
</dbReference>
<feature type="binding site" evidence="13">
    <location>
        <position position="322"/>
    </location>
    <ligand>
        <name>Zn(2+)</name>
        <dbReference type="ChEBI" id="CHEBI:29105"/>
        <note>catalytic</note>
    </ligand>
</feature>
<proteinExistence type="inferred from homology"/>
<dbReference type="InterPro" id="IPR047246">
    <property type="entry name" value="ThrRS_anticodon"/>
</dbReference>
<evidence type="ECO:0000256" key="12">
    <source>
        <dbReference type="ARBA" id="ARBA00049515"/>
    </source>
</evidence>
<dbReference type="Proteomes" id="UP000239907">
    <property type="component" value="Unassembled WGS sequence"/>
</dbReference>
<keyword evidence="5 13" id="KW-0479">Metal-binding</keyword>
<protein>
    <recommendedName>
        <fullName evidence="13">Threonine--tRNA ligase</fullName>
        <ecNumber evidence="13">6.1.1.3</ecNumber>
    </recommendedName>
    <alternativeName>
        <fullName evidence="13">Threonyl-tRNA synthetase</fullName>
        <shortName evidence="13">ThrRS</shortName>
    </alternativeName>
</protein>